<dbReference type="EMBL" id="JAFLVT010000008">
    <property type="protein sequence ID" value="MBO0449055.1"/>
    <property type="molecule type" value="Genomic_DNA"/>
</dbReference>
<evidence type="ECO:0000313" key="1">
    <source>
        <dbReference type="EMBL" id="MBO0449055.1"/>
    </source>
</evidence>
<proteinExistence type="predicted"/>
<gene>
    <name evidence="1" type="ORF">JZO76_05845</name>
</gene>
<comment type="caution">
    <text evidence="1">The sequence shown here is derived from an EMBL/GenBank/DDBJ whole genome shotgun (WGS) entry which is preliminary data.</text>
</comment>
<organism evidence="1 2">
    <name type="scientific">Candidatus Enterococcus myersii</name>
    <dbReference type="NCBI Taxonomy" id="2815322"/>
    <lineage>
        <taxon>Bacteria</taxon>
        <taxon>Bacillati</taxon>
        <taxon>Bacillota</taxon>
        <taxon>Bacilli</taxon>
        <taxon>Lactobacillales</taxon>
        <taxon>Enterococcaceae</taxon>
        <taxon>Enterococcus</taxon>
    </lineage>
</organism>
<keyword evidence="2" id="KW-1185">Reference proteome</keyword>
<sequence length="76" mass="8903">MLLPDEIKPETSIYYYAAMLLKKVKQSIEPFEIVELYYILKETTDISLKNYAYCLDWLYLIDAVKINEEGSVVLCT</sequence>
<evidence type="ECO:0000313" key="2">
    <source>
        <dbReference type="Proteomes" id="UP000664256"/>
    </source>
</evidence>
<reference evidence="1 2" key="1">
    <citation type="submission" date="2021-03" db="EMBL/GenBank/DDBJ databases">
        <title>Enterococcal diversity collection.</title>
        <authorList>
            <person name="Gilmore M.S."/>
            <person name="Schwartzman J."/>
            <person name="Van Tyne D."/>
            <person name="Martin M."/>
            <person name="Earl A.M."/>
            <person name="Manson A.L."/>
            <person name="Straub T."/>
            <person name="Salamzade R."/>
            <person name="Saavedra J."/>
            <person name="Lebreton F."/>
            <person name="Prichula J."/>
            <person name="Schaufler K."/>
            <person name="Gaca A."/>
            <person name="Sgardioli B."/>
            <person name="Wagenaar J."/>
            <person name="Strong T."/>
        </authorList>
    </citation>
    <scope>NUCLEOTIDE SEQUENCE [LARGE SCALE GENOMIC DNA]</scope>
    <source>
        <strain evidence="1 2">MJM12</strain>
    </source>
</reference>
<protein>
    <submittedName>
        <fullName evidence="1">Uncharacterized protein</fullName>
    </submittedName>
</protein>
<dbReference type="Pfam" id="PF20293">
    <property type="entry name" value="MC6"/>
    <property type="match status" value="1"/>
</dbReference>
<accession>A0ABS3H815</accession>
<name>A0ABS3H815_9ENTE</name>
<dbReference type="RefSeq" id="WP_206903230.1">
    <property type="nucleotide sequence ID" value="NZ_JAFLVT010000008.1"/>
</dbReference>
<dbReference type="Proteomes" id="UP000664256">
    <property type="component" value="Unassembled WGS sequence"/>
</dbReference>
<dbReference type="InterPro" id="IPR046897">
    <property type="entry name" value="ABC-3C_MC6"/>
</dbReference>